<evidence type="ECO:0000256" key="9">
    <source>
        <dbReference type="SAM" id="MobiDB-lite"/>
    </source>
</evidence>
<dbReference type="InterPro" id="IPR050660">
    <property type="entry name" value="NEK_Ser/Thr_kinase"/>
</dbReference>
<evidence type="ECO:0000259" key="10">
    <source>
        <dbReference type="PROSITE" id="PS50011"/>
    </source>
</evidence>
<evidence type="ECO:0000256" key="3">
    <source>
        <dbReference type="ARBA" id="ARBA00022679"/>
    </source>
</evidence>
<comment type="catalytic activity">
    <reaction evidence="8">
        <text>L-seryl-[protein] + ATP = O-phospho-L-seryl-[protein] + ADP + H(+)</text>
        <dbReference type="Rhea" id="RHEA:17989"/>
        <dbReference type="Rhea" id="RHEA-COMP:9863"/>
        <dbReference type="Rhea" id="RHEA-COMP:11604"/>
        <dbReference type="ChEBI" id="CHEBI:15378"/>
        <dbReference type="ChEBI" id="CHEBI:29999"/>
        <dbReference type="ChEBI" id="CHEBI:30616"/>
        <dbReference type="ChEBI" id="CHEBI:83421"/>
        <dbReference type="ChEBI" id="CHEBI:456216"/>
        <dbReference type="EC" id="2.7.11.1"/>
    </reaction>
</comment>
<dbReference type="PANTHER" id="PTHR43671:SF98">
    <property type="entry name" value="SERINE_THREONINE-PROTEIN KINASE NEK11"/>
    <property type="match status" value="1"/>
</dbReference>
<sequence>TDSGYTYSSNNGSHLVQEFFPKQLAVRDSDGVSLLLWDESVNEDYEQSLKDFLLLARVLSQIDHPGRVAHYGEEGDSAYYAVKFRPLASMRDLLKPQKPLPEDALKSMLYSALTYLDAVHTAGLLHLEISPDNIFISENEQLMICGFNTDRFHYPPPDESALVDYRSPELSTARGQIGCWTDFYALGALLYEAATRTAPITSSERIDTLDNGLPDPYVPAVEAGHGYFSGQFLETVDWLLSLRTIERPQNTEVILRRLDPDARVSSEDDEELTDSLFIGTPASDDLDTPTSITEPGRPEPSQVPSTGTENDPSKADSIEPTDRDRERKENSQSAEPKTHRGASAIALAALKSTSRRENRAPQPTIFSATKPKHANLTTTFERQETDGEFLSAPELVPEMDSPVPAGDPGSLATALESLDI</sequence>
<keyword evidence="3" id="KW-0808">Transferase</keyword>
<protein>
    <recommendedName>
        <fullName evidence="1">non-specific serine/threonine protein kinase</fullName>
        <ecNumber evidence="1">2.7.11.1</ecNumber>
    </recommendedName>
</protein>
<keyword evidence="2" id="KW-0723">Serine/threonine-protein kinase</keyword>
<feature type="region of interest" description="Disordered" evidence="9">
    <location>
        <begin position="396"/>
        <end position="420"/>
    </location>
</feature>
<dbReference type="InterPro" id="IPR000719">
    <property type="entry name" value="Prot_kinase_dom"/>
</dbReference>
<dbReference type="Pfam" id="PF00069">
    <property type="entry name" value="Pkinase"/>
    <property type="match status" value="1"/>
</dbReference>
<dbReference type="AlphaFoldDB" id="A0A382KK67"/>
<dbReference type="Gene3D" id="1.10.510.10">
    <property type="entry name" value="Transferase(Phosphotransferase) domain 1"/>
    <property type="match status" value="1"/>
</dbReference>
<accession>A0A382KK67</accession>
<keyword evidence="4" id="KW-0547">Nucleotide-binding</keyword>
<gene>
    <name evidence="11" type="ORF">METZ01_LOCUS275935</name>
</gene>
<evidence type="ECO:0000256" key="6">
    <source>
        <dbReference type="ARBA" id="ARBA00022840"/>
    </source>
</evidence>
<evidence type="ECO:0000256" key="5">
    <source>
        <dbReference type="ARBA" id="ARBA00022777"/>
    </source>
</evidence>
<feature type="non-terminal residue" evidence="11">
    <location>
        <position position="1"/>
    </location>
</feature>
<keyword evidence="5" id="KW-0418">Kinase</keyword>
<evidence type="ECO:0000256" key="2">
    <source>
        <dbReference type="ARBA" id="ARBA00022527"/>
    </source>
</evidence>
<organism evidence="11">
    <name type="scientific">marine metagenome</name>
    <dbReference type="NCBI Taxonomy" id="408172"/>
    <lineage>
        <taxon>unclassified sequences</taxon>
        <taxon>metagenomes</taxon>
        <taxon>ecological metagenomes</taxon>
    </lineage>
</organism>
<feature type="non-terminal residue" evidence="11">
    <location>
        <position position="420"/>
    </location>
</feature>
<evidence type="ECO:0000256" key="1">
    <source>
        <dbReference type="ARBA" id="ARBA00012513"/>
    </source>
</evidence>
<dbReference type="SMART" id="SM00220">
    <property type="entry name" value="S_TKc"/>
    <property type="match status" value="1"/>
</dbReference>
<evidence type="ECO:0000256" key="4">
    <source>
        <dbReference type="ARBA" id="ARBA00022741"/>
    </source>
</evidence>
<dbReference type="PROSITE" id="PS50011">
    <property type="entry name" value="PROTEIN_KINASE_DOM"/>
    <property type="match status" value="1"/>
</dbReference>
<dbReference type="EMBL" id="UINC01080284">
    <property type="protein sequence ID" value="SVC23081.1"/>
    <property type="molecule type" value="Genomic_DNA"/>
</dbReference>
<comment type="catalytic activity">
    <reaction evidence="7">
        <text>L-threonyl-[protein] + ATP = O-phospho-L-threonyl-[protein] + ADP + H(+)</text>
        <dbReference type="Rhea" id="RHEA:46608"/>
        <dbReference type="Rhea" id="RHEA-COMP:11060"/>
        <dbReference type="Rhea" id="RHEA-COMP:11605"/>
        <dbReference type="ChEBI" id="CHEBI:15378"/>
        <dbReference type="ChEBI" id="CHEBI:30013"/>
        <dbReference type="ChEBI" id="CHEBI:30616"/>
        <dbReference type="ChEBI" id="CHEBI:61977"/>
        <dbReference type="ChEBI" id="CHEBI:456216"/>
        <dbReference type="EC" id="2.7.11.1"/>
    </reaction>
</comment>
<dbReference type="SUPFAM" id="SSF56112">
    <property type="entry name" value="Protein kinase-like (PK-like)"/>
    <property type="match status" value="1"/>
</dbReference>
<evidence type="ECO:0000256" key="8">
    <source>
        <dbReference type="ARBA" id="ARBA00048679"/>
    </source>
</evidence>
<dbReference type="InterPro" id="IPR011009">
    <property type="entry name" value="Kinase-like_dom_sf"/>
</dbReference>
<feature type="domain" description="Protein kinase" evidence="10">
    <location>
        <begin position="1"/>
        <end position="262"/>
    </location>
</feature>
<evidence type="ECO:0000256" key="7">
    <source>
        <dbReference type="ARBA" id="ARBA00047899"/>
    </source>
</evidence>
<dbReference type="PANTHER" id="PTHR43671">
    <property type="entry name" value="SERINE/THREONINE-PROTEIN KINASE NEK"/>
    <property type="match status" value="1"/>
</dbReference>
<dbReference type="EC" id="2.7.11.1" evidence="1"/>
<dbReference type="GO" id="GO:0005524">
    <property type="term" value="F:ATP binding"/>
    <property type="evidence" value="ECO:0007669"/>
    <property type="project" value="UniProtKB-KW"/>
</dbReference>
<proteinExistence type="predicted"/>
<dbReference type="GO" id="GO:0004674">
    <property type="term" value="F:protein serine/threonine kinase activity"/>
    <property type="evidence" value="ECO:0007669"/>
    <property type="project" value="UniProtKB-KW"/>
</dbReference>
<keyword evidence="6" id="KW-0067">ATP-binding</keyword>
<feature type="compositionally biased region" description="Basic and acidic residues" evidence="9">
    <location>
        <begin position="311"/>
        <end position="330"/>
    </location>
</feature>
<feature type="region of interest" description="Disordered" evidence="9">
    <location>
        <begin position="263"/>
        <end position="376"/>
    </location>
</feature>
<reference evidence="11" key="1">
    <citation type="submission" date="2018-05" db="EMBL/GenBank/DDBJ databases">
        <authorList>
            <person name="Lanie J.A."/>
            <person name="Ng W.-L."/>
            <person name="Kazmierczak K.M."/>
            <person name="Andrzejewski T.M."/>
            <person name="Davidsen T.M."/>
            <person name="Wayne K.J."/>
            <person name="Tettelin H."/>
            <person name="Glass J.I."/>
            <person name="Rusch D."/>
            <person name="Podicherti R."/>
            <person name="Tsui H.-C.T."/>
            <person name="Winkler M.E."/>
        </authorList>
    </citation>
    <scope>NUCLEOTIDE SEQUENCE</scope>
</reference>
<evidence type="ECO:0000313" key="11">
    <source>
        <dbReference type="EMBL" id="SVC23081.1"/>
    </source>
</evidence>
<name>A0A382KK67_9ZZZZ</name>